<protein>
    <recommendedName>
        <fullName evidence="3">FeoB-associated Cys-rich membrane protein</fullName>
    </recommendedName>
</protein>
<evidence type="ECO:0008006" key="3">
    <source>
        <dbReference type="Google" id="ProtNLM"/>
    </source>
</evidence>
<sequence>MRYLIYAAVAALVVSSVLCLWRNIRRQLRGECDGCCGTCSKECSSRSASPPGSCSDAQHEKNKPGGGSNINTHSEKDAPK</sequence>
<feature type="region of interest" description="Disordered" evidence="1">
    <location>
        <begin position="43"/>
        <end position="80"/>
    </location>
</feature>
<reference evidence="2" key="1">
    <citation type="submission" date="2019-08" db="EMBL/GenBank/DDBJ databases">
        <authorList>
            <person name="Kucharzyk K."/>
            <person name="Murdoch R.W."/>
            <person name="Higgins S."/>
            <person name="Loffler F."/>
        </authorList>
    </citation>
    <scope>NUCLEOTIDE SEQUENCE</scope>
</reference>
<name>A0A645A4N9_9ZZZZ</name>
<dbReference type="AlphaFoldDB" id="A0A645A4N9"/>
<evidence type="ECO:0000256" key="1">
    <source>
        <dbReference type="SAM" id="MobiDB-lite"/>
    </source>
</evidence>
<evidence type="ECO:0000313" key="2">
    <source>
        <dbReference type="EMBL" id="MPM47221.1"/>
    </source>
</evidence>
<gene>
    <name evidence="2" type="ORF">SDC9_93929</name>
</gene>
<proteinExistence type="predicted"/>
<feature type="compositionally biased region" description="Low complexity" evidence="1">
    <location>
        <begin position="45"/>
        <end position="55"/>
    </location>
</feature>
<organism evidence="2">
    <name type="scientific">bioreactor metagenome</name>
    <dbReference type="NCBI Taxonomy" id="1076179"/>
    <lineage>
        <taxon>unclassified sequences</taxon>
        <taxon>metagenomes</taxon>
        <taxon>ecological metagenomes</taxon>
    </lineage>
</organism>
<dbReference type="EMBL" id="VSSQ01011592">
    <property type="protein sequence ID" value="MPM47221.1"/>
    <property type="molecule type" value="Genomic_DNA"/>
</dbReference>
<comment type="caution">
    <text evidence="2">The sequence shown here is derived from an EMBL/GenBank/DDBJ whole genome shotgun (WGS) entry which is preliminary data.</text>
</comment>
<accession>A0A645A4N9</accession>